<dbReference type="PANTHER" id="PTHR34980">
    <property type="entry name" value="INNER MEMBRANE PROTEIN-RELATED-RELATED"/>
    <property type="match status" value="1"/>
</dbReference>
<evidence type="ECO:0000313" key="3">
    <source>
        <dbReference type="Proteomes" id="UP000189161"/>
    </source>
</evidence>
<evidence type="ECO:0000313" key="2">
    <source>
        <dbReference type="EMBL" id="OOF49903.1"/>
    </source>
</evidence>
<dbReference type="AlphaFoldDB" id="A0A1V3J4J6"/>
<keyword evidence="3" id="KW-1185">Reference proteome</keyword>
<dbReference type="InterPro" id="IPR008523">
    <property type="entry name" value="DUF805"/>
</dbReference>
<accession>A0A1V3J4J6</accession>
<dbReference type="GO" id="GO:0005886">
    <property type="term" value="C:plasma membrane"/>
    <property type="evidence" value="ECO:0007669"/>
    <property type="project" value="TreeGrafter"/>
</dbReference>
<evidence type="ECO:0000256" key="1">
    <source>
        <dbReference type="SAM" id="Phobius"/>
    </source>
</evidence>
<dbReference type="OrthoDB" id="5690408at2"/>
<organism evidence="2 3">
    <name type="scientific">Rodentibacter trehalosifermentans</name>
    <dbReference type="NCBI Taxonomy" id="1908263"/>
    <lineage>
        <taxon>Bacteria</taxon>
        <taxon>Pseudomonadati</taxon>
        <taxon>Pseudomonadota</taxon>
        <taxon>Gammaproteobacteria</taxon>
        <taxon>Pasteurellales</taxon>
        <taxon>Pasteurellaceae</taxon>
        <taxon>Rodentibacter</taxon>
    </lineage>
</organism>
<dbReference type="PANTHER" id="PTHR34980:SF2">
    <property type="entry name" value="INNER MEMBRANE PROTEIN YHAH-RELATED"/>
    <property type="match status" value="1"/>
</dbReference>
<name>A0A1V3J4J6_9PAST</name>
<keyword evidence="1" id="KW-0472">Membrane</keyword>
<comment type="caution">
    <text evidence="2">The sequence shown here is derived from an EMBL/GenBank/DDBJ whole genome shotgun (WGS) entry which is preliminary data.</text>
</comment>
<evidence type="ECO:0008006" key="4">
    <source>
        <dbReference type="Google" id="ProtNLM"/>
    </source>
</evidence>
<protein>
    <recommendedName>
        <fullName evidence="4">DUF805 domain-containing protein</fullName>
    </recommendedName>
</protein>
<dbReference type="EMBL" id="MLHL01000010">
    <property type="protein sequence ID" value="OOF49903.1"/>
    <property type="molecule type" value="Genomic_DNA"/>
</dbReference>
<feature type="transmembrane region" description="Helical" evidence="1">
    <location>
        <begin position="55"/>
        <end position="78"/>
    </location>
</feature>
<sequence>MSKLKKIWNFLFGFKGRIGRLHFAIFLPFLLIVSMVCFTLILTCLDIIRAPLVEVIYKIIAIGIMLILFFFQIIFKYSHIARRIHDYDKCLGNSGLGITIILIEIIAILLSFVGMGEYIRLLAIIGIICFIALALIKGTKGENQFGSEPIPFWKKHNITQKQE</sequence>
<gene>
    <name evidence="2" type="ORF">BKK52_02570</name>
</gene>
<keyword evidence="1" id="KW-1133">Transmembrane helix</keyword>
<reference evidence="2 3" key="1">
    <citation type="submission" date="2016-10" db="EMBL/GenBank/DDBJ databases">
        <title>Rodentibacter gen. nov. and new species.</title>
        <authorList>
            <person name="Christensen H."/>
        </authorList>
    </citation>
    <scope>NUCLEOTIDE SEQUENCE [LARGE SCALE GENOMIC DNA]</scope>
    <source>
        <strain evidence="2 3">H1987082031</strain>
    </source>
</reference>
<dbReference type="Pfam" id="PF05656">
    <property type="entry name" value="DUF805"/>
    <property type="match status" value="1"/>
</dbReference>
<keyword evidence="1" id="KW-0812">Transmembrane</keyword>
<proteinExistence type="predicted"/>
<feature type="transmembrane region" description="Helical" evidence="1">
    <location>
        <begin position="118"/>
        <end position="136"/>
    </location>
</feature>
<dbReference type="Proteomes" id="UP000189161">
    <property type="component" value="Unassembled WGS sequence"/>
</dbReference>
<feature type="transmembrane region" description="Helical" evidence="1">
    <location>
        <begin position="21"/>
        <end position="43"/>
    </location>
</feature>
<feature type="transmembrane region" description="Helical" evidence="1">
    <location>
        <begin position="90"/>
        <end position="112"/>
    </location>
</feature>
<dbReference type="RefSeq" id="WP_077477790.1">
    <property type="nucleotide sequence ID" value="NZ_MLHL01000010.1"/>
</dbReference>